<keyword evidence="2" id="KW-1185">Reference proteome</keyword>
<dbReference type="Proteomes" id="UP000478052">
    <property type="component" value="Unassembled WGS sequence"/>
</dbReference>
<comment type="caution">
    <text evidence="1">The sequence shown here is derived from an EMBL/GenBank/DDBJ whole genome shotgun (WGS) entry which is preliminary data.</text>
</comment>
<accession>A0A6G0VYS9</accession>
<evidence type="ECO:0000313" key="2">
    <source>
        <dbReference type="Proteomes" id="UP000478052"/>
    </source>
</evidence>
<evidence type="ECO:0000313" key="1">
    <source>
        <dbReference type="EMBL" id="KAF0714651.1"/>
    </source>
</evidence>
<reference evidence="1 2" key="1">
    <citation type="submission" date="2019-08" db="EMBL/GenBank/DDBJ databases">
        <title>Whole genome of Aphis craccivora.</title>
        <authorList>
            <person name="Voronova N.V."/>
            <person name="Shulinski R.S."/>
            <person name="Bandarenka Y.V."/>
            <person name="Zhorov D.G."/>
            <person name="Warner D."/>
        </authorList>
    </citation>
    <scope>NUCLEOTIDE SEQUENCE [LARGE SCALE GENOMIC DNA]</scope>
    <source>
        <strain evidence="1">180601</strain>
        <tissue evidence="1">Whole Body</tissue>
    </source>
</reference>
<proteinExistence type="predicted"/>
<sequence>MVIYSQLILNRASLDINAVKQYKNNEVIVDALKLKDLKINISKILWRMPSQVVNNQKPLTYAFRSWELCEYPFYLKTFRIPGKRRHLTN</sequence>
<name>A0A6G0VYS9_APHCR</name>
<protein>
    <submittedName>
        <fullName evidence="1">Uncharacterized protein</fullName>
    </submittedName>
</protein>
<organism evidence="1 2">
    <name type="scientific">Aphis craccivora</name>
    <name type="common">Cowpea aphid</name>
    <dbReference type="NCBI Taxonomy" id="307492"/>
    <lineage>
        <taxon>Eukaryota</taxon>
        <taxon>Metazoa</taxon>
        <taxon>Ecdysozoa</taxon>
        <taxon>Arthropoda</taxon>
        <taxon>Hexapoda</taxon>
        <taxon>Insecta</taxon>
        <taxon>Pterygota</taxon>
        <taxon>Neoptera</taxon>
        <taxon>Paraneoptera</taxon>
        <taxon>Hemiptera</taxon>
        <taxon>Sternorrhyncha</taxon>
        <taxon>Aphidomorpha</taxon>
        <taxon>Aphidoidea</taxon>
        <taxon>Aphididae</taxon>
        <taxon>Aphidini</taxon>
        <taxon>Aphis</taxon>
        <taxon>Aphis</taxon>
    </lineage>
</organism>
<gene>
    <name evidence="1" type="ORF">FWK35_00018907</name>
</gene>
<dbReference type="EMBL" id="VUJU01010353">
    <property type="protein sequence ID" value="KAF0714651.1"/>
    <property type="molecule type" value="Genomic_DNA"/>
</dbReference>
<dbReference type="AlphaFoldDB" id="A0A6G0VYS9"/>